<dbReference type="RefSeq" id="WP_244922289.1">
    <property type="nucleotide sequence ID" value="NZ_RBIG01000003.1"/>
</dbReference>
<comment type="caution">
    <text evidence="3">The sequence shown here is derived from an EMBL/GenBank/DDBJ whole genome shotgun (WGS) entry which is preliminary data.</text>
</comment>
<organism evidence="3 4">
    <name type="scientific">Oceanibaculum indicum</name>
    <dbReference type="NCBI Taxonomy" id="526216"/>
    <lineage>
        <taxon>Bacteria</taxon>
        <taxon>Pseudomonadati</taxon>
        <taxon>Pseudomonadota</taxon>
        <taxon>Alphaproteobacteria</taxon>
        <taxon>Rhodospirillales</taxon>
        <taxon>Oceanibaculaceae</taxon>
        <taxon>Oceanibaculum</taxon>
    </lineage>
</organism>
<name>A0A420WBV0_9PROT</name>
<evidence type="ECO:0000313" key="4">
    <source>
        <dbReference type="Proteomes" id="UP000277424"/>
    </source>
</evidence>
<accession>A0A420WBV0</accession>
<evidence type="ECO:0000259" key="2">
    <source>
        <dbReference type="Pfam" id="PF04028"/>
    </source>
</evidence>
<gene>
    <name evidence="3" type="ORF">BCL74_2967</name>
</gene>
<dbReference type="InterPro" id="IPR007172">
    <property type="entry name" value="DUF374"/>
</dbReference>
<protein>
    <recommendedName>
        <fullName evidence="2">DUF374 domain-containing protein</fullName>
    </recommendedName>
</protein>
<dbReference type="Proteomes" id="UP000277424">
    <property type="component" value="Unassembled WGS sequence"/>
</dbReference>
<dbReference type="EMBL" id="RBIG01000003">
    <property type="protein sequence ID" value="RKQ68487.1"/>
    <property type="molecule type" value="Genomic_DNA"/>
</dbReference>
<reference evidence="3 4" key="1">
    <citation type="submission" date="2018-10" db="EMBL/GenBank/DDBJ databases">
        <title>Comparative analysis of microorganisms from saline springs in Andes Mountain Range, Colombia.</title>
        <authorList>
            <person name="Rubin E."/>
        </authorList>
    </citation>
    <scope>NUCLEOTIDE SEQUENCE [LARGE SCALE GENOMIC DNA]</scope>
    <source>
        <strain evidence="3 4">USBA 36</strain>
    </source>
</reference>
<feature type="region of interest" description="Disordered" evidence="1">
    <location>
        <begin position="221"/>
        <end position="240"/>
    </location>
</feature>
<proteinExistence type="predicted"/>
<dbReference type="Pfam" id="PF04028">
    <property type="entry name" value="DUF374"/>
    <property type="match status" value="1"/>
</dbReference>
<feature type="domain" description="DUF374" evidence="2">
    <location>
        <begin position="68"/>
        <end position="135"/>
    </location>
</feature>
<evidence type="ECO:0000313" key="3">
    <source>
        <dbReference type="EMBL" id="RKQ68487.1"/>
    </source>
</evidence>
<dbReference type="AlphaFoldDB" id="A0A420WBV0"/>
<sequence>MRPLKKVLRRTEIKAFLCRVASLYMRFASWTTRWEIVGAEHPRQHWDNGRPFLGCFWHGRMMLVAPTWPREIPVDVLISRHGDGRFISTVIGHLGMGTIEGSTSRGAVTALRGVIRTLRAGRIVAITPDGPRGPRMRAAGGLVLAAAAARVPVIPVSAAMRHCRVLGSWDRFILPLPFGRGVIVWGEPILLPADTDQDAIEAGRLAIEDALNRLSEEADRRMGHVPIAPAPPAPDTKTAP</sequence>
<dbReference type="CDD" id="cd07983">
    <property type="entry name" value="LPLAT_DUF374-like"/>
    <property type="match status" value="1"/>
</dbReference>
<evidence type="ECO:0000256" key="1">
    <source>
        <dbReference type="SAM" id="MobiDB-lite"/>
    </source>
</evidence>